<organism evidence="6">
    <name type="scientific">marine metagenome</name>
    <dbReference type="NCBI Taxonomy" id="408172"/>
    <lineage>
        <taxon>unclassified sequences</taxon>
        <taxon>metagenomes</taxon>
        <taxon>ecological metagenomes</taxon>
    </lineage>
</organism>
<feature type="region of interest" description="Disordered" evidence="4">
    <location>
        <begin position="20"/>
        <end position="45"/>
    </location>
</feature>
<gene>
    <name evidence="6" type="ORF">METZ01_LOCUS138524</name>
</gene>
<accession>A0A381Z8U3</accession>
<feature type="non-terminal residue" evidence="6">
    <location>
        <position position="385"/>
    </location>
</feature>
<protein>
    <recommendedName>
        <fullName evidence="5">Dehydrogenase E1 component domain-containing protein</fullName>
    </recommendedName>
</protein>
<dbReference type="GO" id="GO:0004739">
    <property type="term" value="F:pyruvate dehydrogenase (acetyl-transferring) activity"/>
    <property type="evidence" value="ECO:0007669"/>
    <property type="project" value="TreeGrafter"/>
</dbReference>
<feature type="compositionally biased region" description="Basic and acidic residues" evidence="4">
    <location>
        <begin position="20"/>
        <end position="31"/>
    </location>
</feature>
<feature type="non-terminal residue" evidence="6">
    <location>
        <position position="1"/>
    </location>
</feature>
<comment type="cofactor">
    <cofactor evidence="1">
        <name>thiamine diphosphate</name>
        <dbReference type="ChEBI" id="CHEBI:58937"/>
    </cofactor>
</comment>
<feature type="compositionally biased region" description="Polar residues" evidence="4">
    <location>
        <begin position="35"/>
        <end position="45"/>
    </location>
</feature>
<dbReference type="InterPro" id="IPR029061">
    <property type="entry name" value="THDP-binding"/>
</dbReference>
<evidence type="ECO:0000256" key="1">
    <source>
        <dbReference type="ARBA" id="ARBA00001964"/>
    </source>
</evidence>
<feature type="domain" description="Dehydrogenase E1 component" evidence="5">
    <location>
        <begin position="247"/>
        <end position="380"/>
    </location>
</feature>
<dbReference type="InterPro" id="IPR001017">
    <property type="entry name" value="DH_E1"/>
</dbReference>
<evidence type="ECO:0000259" key="5">
    <source>
        <dbReference type="Pfam" id="PF00676"/>
    </source>
</evidence>
<dbReference type="InterPro" id="IPR050642">
    <property type="entry name" value="PDH_E1_Alpha_Subunit"/>
</dbReference>
<evidence type="ECO:0000256" key="2">
    <source>
        <dbReference type="ARBA" id="ARBA00023002"/>
    </source>
</evidence>
<dbReference type="Gene3D" id="3.40.50.970">
    <property type="match status" value="1"/>
</dbReference>
<dbReference type="EMBL" id="UINC01020393">
    <property type="protein sequence ID" value="SVA85670.1"/>
    <property type="molecule type" value="Genomic_DNA"/>
</dbReference>
<dbReference type="Pfam" id="PF00676">
    <property type="entry name" value="E1_dh"/>
    <property type="match status" value="1"/>
</dbReference>
<keyword evidence="2" id="KW-0560">Oxidoreductase</keyword>
<dbReference type="SUPFAM" id="SSF52518">
    <property type="entry name" value="Thiamin diphosphate-binding fold (THDP-binding)"/>
    <property type="match status" value="1"/>
</dbReference>
<reference evidence="6" key="1">
    <citation type="submission" date="2018-05" db="EMBL/GenBank/DDBJ databases">
        <authorList>
            <person name="Lanie J.A."/>
            <person name="Ng W.-L."/>
            <person name="Kazmierczak K.M."/>
            <person name="Andrzejewski T.M."/>
            <person name="Davidsen T.M."/>
            <person name="Wayne K.J."/>
            <person name="Tettelin H."/>
            <person name="Glass J.I."/>
            <person name="Rusch D."/>
            <person name="Podicherti R."/>
            <person name="Tsui H.-C.T."/>
            <person name="Winkler M.E."/>
        </authorList>
    </citation>
    <scope>NUCLEOTIDE SEQUENCE</scope>
</reference>
<dbReference type="PANTHER" id="PTHR11516:SF41">
    <property type="entry name" value="3-METHYL-2-OXOBUTANOATE DEHYDROGENASE SUBUNIT ALPHA"/>
    <property type="match status" value="1"/>
</dbReference>
<evidence type="ECO:0000256" key="3">
    <source>
        <dbReference type="ARBA" id="ARBA00023052"/>
    </source>
</evidence>
<dbReference type="AlphaFoldDB" id="A0A381Z8U3"/>
<dbReference type="PANTHER" id="PTHR11516">
    <property type="entry name" value="PYRUVATE DEHYDROGENASE E1 COMPONENT, ALPHA SUBUNIT BACTERIAL AND ORGANELLAR"/>
    <property type="match status" value="1"/>
</dbReference>
<name>A0A381Z8U3_9ZZZZ</name>
<dbReference type="GO" id="GO:0006086">
    <property type="term" value="P:pyruvate decarboxylation to acetyl-CoA"/>
    <property type="evidence" value="ECO:0007669"/>
    <property type="project" value="TreeGrafter"/>
</dbReference>
<keyword evidence="3" id="KW-0786">Thiamine pyrophosphate</keyword>
<proteinExistence type="predicted"/>
<evidence type="ECO:0000313" key="6">
    <source>
        <dbReference type="EMBL" id="SVA85670.1"/>
    </source>
</evidence>
<sequence>VQIWEREASLGLEELRIEAERRDGGAEKTEGRLGSVSSSSEEAATQSDLPVIWGAGWEPAHNVEFSKPLHSSAARAELLRFFAERHDGHLVAAAACWDGMGAADSFDGASFHEFSKKYVEALGETLRDRLLAPGLSSVHSVEVIPRRTANLHLERRTARLLTDTALCLRRIAHYSSITLEQRMDWQRMMTRTRVVDEHLKDLFANGIETPDGGSFGGKGFRSTWQEGIVACASAMRRAVDASADERPRADVVAPMIRDVGLALAMGQTATEVFSSQMGKSGSYMDGGHEGAGGRDLHIGNWDKGILPPTAPLPIASATTTGVALAASRLSVDRFHLAPVGEGCSSSGEFWEAMNLAGARGLPISFMIQNNQIALDTFVTGQSGVE</sequence>
<evidence type="ECO:0000256" key="4">
    <source>
        <dbReference type="SAM" id="MobiDB-lite"/>
    </source>
</evidence>